<accession>A0A6J7EXC0</accession>
<feature type="transmembrane region" description="Helical" evidence="2">
    <location>
        <begin position="117"/>
        <end position="137"/>
    </location>
</feature>
<keyword evidence="2" id="KW-0472">Membrane</keyword>
<reference evidence="3" key="1">
    <citation type="submission" date="2020-05" db="EMBL/GenBank/DDBJ databases">
        <authorList>
            <person name="Chiriac C."/>
            <person name="Salcher M."/>
            <person name="Ghai R."/>
            <person name="Kavagutti S V."/>
        </authorList>
    </citation>
    <scope>NUCLEOTIDE SEQUENCE</scope>
</reference>
<protein>
    <submittedName>
        <fullName evidence="3">Unannotated protein</fullName>
    </submittedName>
</protein>
<sequence>MTESKKGRPTPKRNEAAQKRQALAPIIGKEEKKRAKDDAKNARIAARAAYMRGDESALPARDKGPARRFVRNFVDSRRSVGEYFLPVIFIVLLLTLIPGSRSADTSGTAKIPFTQVLSIAIMYAVLLISVIDGLILSRKIKKAVAEKYPDTSLRGLGMYGWLRSTQMRRMRTPKPAVKAGEKFN</sequence>
<dbReference type="AlphaFoldDB" id="A0A6J7EXC0"/>
<name>A0A6J7EXC0_9ZZZZ</name>
<evidence type="ECO:0000256" key="1">
    <source>
        <dbReference type="SAM" id="MobiDB-lite"/>
    </source>
</evidence>
<proteinExistence type="predicted"/>
<dbReference type="InterPro" id="IPR021403">
    <property type="entry name" value="DUF3043"/>
</dbReference>
<feature type="compositionally biased region" description="Basic and acidic residues" evidence="1">
    <location>
        <begin position="1"/>
        <end position="18"/>
    </location>
</feature>
<keyword evidence="2" id="KW-1133">Transmembrane helix</keyword>
<feature type="region of interest" description="Disordered" evidence="1">
    <location>
        <begin position="1"/>
        <end position="40"/>
    </location>
</feature>
<dbReference type="EMBL" id="CAFBLZ010000049">
    <property type="protein sequence ID" value="CAB4885755.1"/>
    <property type="molecule type" value="Genomic_DNA"/>
</dbReference>
<evidence type="ECO:0000256" key="2">
    <source>
        <dbReference type="SAM" id="Phobius"/>
    </source>
</evidence>
<organism evidence="3">
    <name type="scientific">freshwater metagenome</name>
    <dbReference type="NCBI Taxonomy" id="449393"/>
    <lineage>
        <taxon>unclassified sequences</taxon>
        <taxon>metagenomes</taxon>
        <taxon>ecological metagenomes</taxon>
    </lineage>
</organism>
<evidence type="ECO:0000313" key="3">
    <source>
        <dbReference type="EMBL" id="CAB4885755.1"/>
    </source>
</evidence>
<gene>
    <name evidence="3" type="ORF">UFOPK3482_00679</name>
</gene>
<feature type="compositionally biased region" description="Basic and acidic residues" evidence="1">
    <location>
        <begin position="28"/>
        <end position="40"/>
    </location>
</feature>
<feature type="transmembrane region" description="Helical" evidence="2">
    <location>
        <begin position="80"/>
        <end position="97"/>
    </location>
</feature>
<dbReference type="Pfam" id="PF11241">
    <property type="entry name" value="DUF3043"/>
    <property type="match status" value="1"/>
</dbReference>
<keyword evidence="2" id="KW-0812">Transmembrane</keyword>